<dbReference type="PRINTS" id="PR00033">
    <property type="entry name" value="HTHASNC"/>
</dbReference>
<dbReference type="PROSITE" id="PS50956">
    <property type="entry name" value="HTH_ASNC_2"/>
    <property type="match status" value="1"/>
</dbReference>
<dbReference type="Gene3D" id="1.10.10.10">
    <property type="entry name" value="Winged helix-like DNA-binding domain superfamily/Winged helix DNA-binding domain"/>
    <property type="match status" value="1"/>
</dbReference>
<keyword evidence="3" id="KW-0804">Transcription</keyword>
<dbReference type="InterPro" id="IPR011008">
    <property type="entry name" value="Dimeric_a/b-barrel"/>
</dbReference>
<dbReference type="PANTHER" id="PTHR30154">
    <property type="entry name" value="LEUCINE-RESPONSIVE REGULATORY PROTEIN"/>
    <property type="match status" value="1"/>
</dbReference>
<dbReference type="InterPro" id="IPR019887">
    <property type="entry name" value="Tscrpt_reg_AsnC/Lrp_C"/>
</dbReference>
<dbReference type="RefSeq" id="WP_161817800.1">
    <property type="nucleotide sequence ID" value="NZ_JAACJS010000011.1"/>
</dbReference>
<keyword evidence="1" id="KW-0805">Transcription regulation</keyword>
<evidence type="ECO:0000256" key="2">
    <source>
        <dbReference type="ARBA" id="ARBA00023125"/>
    </source>
</evidence>
<evidence type="ECO:0000313" key="6">
    <source>
        <dbReference type="Proteomes" id="UP000753802"/>
    </source>
</evidence>
<comment type="caution">
    <text evidence="5">The sequence shown here is derived from an EMBL/GenBank/DDBJ whole genome shotgun (WGS) entry which is preliminary data.</text>
</comment>
<sequence>MKKEQPSQGSFALDSNDCKILNALQDDARISIRELASRVNMSPTPVHERLKRLEANGIIDRYAAILNQEKFEQIVVFFVNIVLKEHSSVNGRKFIKAITSFPEVVEFYTVGGEHDFMIKVIVHDMKSYRSFFVDKLGEVSNIAKLQSTIVLDTIKRDIRIPITNP</sequence>
<reference evidence="5 6" key="1">
    <citation type="submission" date="2020-01" db="EMBL/GenBank/DDBJ databases">
        <title>Genome analysis.</title>
        <authorList>
            <person name="Wu S."/>
            <person name="Wang G."/>
        </authorList>
    </citation>
    <scope>NUCLEOTIDE SEQUENCE [LARGE SCALE GENOMIC DNA]</scope>
    <source>
        <strain evidence="5 6">SYL130</strain>
    </source>
</reference>
<dbReference type="InterPro" id="IPR019885">
    <property type="entry name" value="Tscrpt_reg_HTH_AsnC-type_CS"/>
</dbReference>
<dbReference type="Pfam" id="PF01037">
    <property type="entry name" value="AsnC_trans_reg"/>
    <property type="match status" value="1"/>
</dbReference>
<name>A0ABW9ZUR6_9BACT</name>
<organism evidence="5 6">
    <name type="scientific">Sediminibacterium roseum</name>
    <dbReference type="NCBI Taxonomy" id="1978412"/>
    <lineage>
        <taxon>Bacteria</taxon>
        <taxon>Pseudomonadati</taxon>
        <taxon>Bacteroidota</taxon>
        <taxon>Chitinophagia</taxon>
        <taxon>Chitinophagales</taxon>
        <taxon>Chitinophagaceae</taxon>
        <taxon>Sediminibacterium</taxon>
    </lineage>
</organism>
<dbReference type="Proteomes" id="UP000753802">
    <property type="component" value="Unassembled WGS sequence"/>
</dbReference>
<evidence type="ECO:0000259" key="4">
    <source>
        <dbReference type="PROSITE" id="PS50956"/>
    </source>
</evidence>
<accession>A0ABW9ZUR6</accession>
<dbReference type="InterPro" id="IPR036388">
    <property type="entry name" value="WH-like_DNA-bd_sf"/>
</dbReference>
<dbReference type="InterPro" id="IPR036390">
    <property type="entry name" value="WH_DNA-bd_sf"/>
</dbReference>
<dbReference type="Gene3D" id="3.30.70.920">
    <property type="match status" value="1"/>
</dbReference>
<keyword evidence="2" id="KW-0238">DNA-binding</keyword>
<evidence type="ECO:0000256" key="1">
    <source>
        <dbReference type="ARBA" id="ARBA00023015"/>
    </source>
</evidence>
<dbReference type="PANTHER" id="PTHR30154:SF34">
    <property type="entry name" value="TRANSCRIPTIONAL REGULATOR AZLB"/>
    <property type="match status" value="1"/>
</dbReference>
<dbReference type="InterPro" id="IPR000485">
    <property type="entry name" value="AsnC-type_HTH_dom"/>
</dbReference>
<dbReference type="SUPFAM" id="SSF46785">
    <property type="entry name" value="Winged helix' DNA-binding domain"/>
    <property type="match status" value="1"/>
</dbReference>
<dbReference type="SMART" id="SM00344">
    <property type="entry name" value="HTH_ASNC"/>
    <property type="match status" value="1"/>
</dbReference>
<protein>
    <submittedName>
        <fullName evidence="5">Lrp/AsnC family transcriptional regulator</fullName>
    </submittedName>
</protein>
<dbReference type="InterPro" id="IPR019888">
    <property type="entry name" value="Tscrpt_reg_AsnC-like"/>
</dbReference>
<dbReference type="EMBL" id="JAACJS010000011">
    <property type="protein sequence ID" value="NCI49482.1"/>
    <property type="molecule type" value="Genomic_DNA"/>
</dbReference>
<dbReference type="PROSITE" id="PS00519">
    <property type="entry name" value="HTH_ASNC_1"/>
    <property type="match status" value="1"/>
</dbReference>
<keyword evidence="6" id="KW-1185">Reference proteome</keyword>
<dbReference type="SUPFAM" id="SSF54909">
    <property type="entry name" value="Dimeric alpha+beta barrel"/>
    <property type="match status" value="1"/>
</dbReference>
<gene>
    <name evidence="5" type="ORF">GWC95_06075</name>
</gene>
<feature type="domain" description="HTH asnC-type" evidence="4">
    <location>
        <begin position="13"/>
        <end position="93"/>
    </location>
</feature>
<dbReference type="InterPro" id="IPR011991">
    <property type="entry name" value="ArsR-like_HTH"/>
</dbReference>
<dbReference type="CDD" id="cd00090">
    <property type="entry name" value="HTH_ARSR"/>
    <property type="match status" value="1"/>
</dbReference>
<evidence type="ECO:0000313" key="5">
    <source>
        <dbReference type="EMBL" id="NCI49482.1"/>
    </source>
</evidence>
<dbReference type="Pfam" id="PF13412">
    <property type="entry name" value="HTH_24"/>
    <property type="match status" value="1"/>
</dbReference>
<proteinExistence type="predicted"/>
<evidence type="ECO:0000256" key="3">
    <source>
        <dbReference type="ARBA" id="ARBA00023163"/>
    </source>
</evidence>